<organism evidence="3 4">
    <name type="scientific">Aspergillus ruber (strain CBS 135680)</name>
    <dbReference type="NCBI Taxonomy" id="1388766"/>
    <lineage>
        <taxon>Eukaryota</taxon>
        <taxon>Fungi</taxon>
        <taxon>Dikarya</taxon>
        <taxon>Ascomycota</taxon>
        <taxon>Pezizomycotina</taxon>
        <taxon>Eurotiomycetes</taxon>
        <taxon>Eurotiomycetidae</taxon>
        <taxon>Eurotiales</taxon>
        <taxon>Aspergillaceae</taxon>
        <taxon>Aspergillus</taxon>
        <taxon>Aspergillus subgen. Aspergillus</taxon>
    </lineage>
</organism>
<proteinExistence type="predicted"/>
<feature type="compositionally biased region" description="Basic and acidic residues" evidence="2">
    <location>
        <begin position="534"/>
        <end position="545"/>
    </location>
</feature>
<evidence type="ECO:0000313" key="4">
    <source>
        <dbReference type="Proteomes" id="UP000019804"/>
    </source>
</evidence>
<feature type="region of interest" description="Disordered" evidence="2">
    <location>
        <begin position="317"/>
        <end position="336"/>
    </location>
</feature>
<feature type="compositionally biased region" description="Low complexity" evidence="2">
    <location>
        <begin position="90"/>
        <end position="102"/>
    </location>
</feature>
<feature type="region of interest" description="Disordered" evidence="2">
    <location>
        <begin position="1"/>
        <end position="31"/>
    </location>
</feature>
<feature type="region of interest" description="Disordered" evidence="2">
    <location>
        <begin position="131"/>
        <end position="197"/>
    </location>
</feature>
<protein>
    <submittedName>
        <fullName evidence="3">Uncharacterized protein</fullName>
    </submittedName>
</protein>
<dbReference type="RefSeq" id="XP_040639788.1">
    <property type="nucleotide sequence ID" value="XM_040784142.1"/>
</dbReference>
<dbReference type="EMBL" id="KK088419">
    <property type="protein sequence ID" value="EYE96100.1"/>
    <property type="molecule type" value="Genomic_DNA"/>
</dbReference>
<keyword evidence="1" id="KW-0175">Coiled coil</keyword>
<dbReference type="AlphaFoldDB" id="A0A017SIJ1"/>
<gene>
    <name evidence="3" type="ORF">EURHEDRAFT_453676</name>
</gene>
<feature type="compositionally biased region" description="Basic and acidic residues" evidence="2">
    <location>
        <begin position="1"/>
        <end position="22"/>
    </location>
</feature>
<evidence type="ECO:0000256" key="1">
    <source>
        <dbReference type="SAM" id="Coils"/>
    </source>
</evidence>
<feature type="compositionally biased region" description="Low complexity" evidence="2">
    <location>
        <begin position="63"/>
        <end position="75"/>
    </location>
</feature>
<accession>A0A017SIJ1</accession>
<reference evidence="4" key="1">
    <citation type="journal article" date="2014" name="Nat. Commun.">
        <title>Genomic adaptations of the halophilic Dead Sea filamentous fungus Eurotium rubrum.</title>
        <authorList>
            <person name="Kis-Papo T."/>
            <person name="Weig A.R."/>
            <person name="Riley R."/>
            <person name="Persoh D."/>
            <person name="Salamov A."/>
            <person name="Sun H."/>
            <person name="Lipzen A."/>
            <person name="Wasser S.P."/>
            <person name="Rambold G."/>
            <person name="Grigoriev I.V."/>
            <person name="Nevo E."/>
        </authorList>
    </citation>
    <scope>NUCLEOTIDE SEQUENCE [LARGE SCALE GENOMIC DNA]</scope>
    <source>
        <strain evidence="4">CBS 135680</strain>
    </source>
</reference>
<feature type="region of interest" description="Disordered" evidence="2">
    <location>
        <begin position="525"/>
        <end position="545"/>
    </location>
</feature>
<evidence type="ECO:0000256" key="2">
    <source>
        <dbReference type="SAM" id="MobiDB-lite"/>
    </source>
</evidence>
<dbReference type="STRING" id="1388766.A0A017SIJ1"/>
<dbReference type="OrthoDB" id="9977870at2759"/>
<dbReference type="Proteomes" id="UP000019804">
    <property type="component" value="Unassembled WGS sequence"/>
</dbReference>
<feature type="compositionally biased region" description="Polar residues" evidence="2">
    <location>
        <begin position="131"/>
        <end position="157"/>
    </location>
</feature>
<feature type="compositionally biased region" description="Basic and acidic residues" evidence="2">
    <location>
        <begin position="319"/>
        <end position="336"/>
    </location>
</feature>
<keyword evidence="4" id="KW-1185">Reference proteome</keyword>
<feature type="compositionally biased region" description="Polar residues" evidence="2">
    <location>
        <begin position="390"/>
        <end position="401"/>
    </location>
</feature>
<feature type="region of interest" description="Disordered" evidence="2">
    <location>
        <begin position="63"/>
        <end position="112"/>
    </location>
</feature>
<name>A0A017SIJ1_ASPRC</name>
<dbReference type="HOGENOM" id="CLU_507247_0_0_1"/>
<feature type="coiled-coil region" evidence="1">
    <location>
        <begin position="425"/>
        <end position="470"/>
    </location>
</feature>
<dbReference type="GeneID" id="63699266"/>
<evidence type="ECO:0000313" key="3">
    <source>
        <dbReference type="EMBL" id="EYE96100.1"/>
    </source>
</evidence>
<feature type="region of interest" description="Disordered" evidence="2">
    <location>
        <begin position="371"/>
        <end position="401"/>
    </location>
</feature>
<sequence length="545" mass="61528">MSAHNSVDEDQYRKEVLLHPSEESELSSNQKLLDEAHQLGLKVPEIEVTASLTASIASGLVDLSSSSPVLSSGSSTGRNSLCERPGTAHQQQQGQQQGQQLQNRPQDQHAHQHAYREIPLDQITSSLSELTVSSRPVKSGSVRSIASLSTRPTSYCSSDGKLAPAGSDGATAKPVHSNRHSMISLTPGEKKQKRRESLKSAIDKFPFRRRRTSAAVFLPPEAQITVTKGEQGEERVYVESKPSELQSSQPTSAPDIAEDSVMKLEIPVFDHGSLQRSLVNAELVRMREAHRLERNRHVTFQAAFMSWLRSHQQASVADRLSENKRTEEEKREKNTANAIKMEERQLAVEIEQQREFDRAKQNARTRIKHMEGYFNNRSPPSSPGSGSGSVKPTLQRKYTSQQKAQLAQEYHDHETMDQLHEAKIKVLRERQERRLQEAIERFENELDAMIDKHAEAFSELQKQHQQEESNVLQGFDARKTKLMHRWNLEEAILRRKLEQQHGQPYGPLPPLTFNDSHYETRDSACCVAGSGDDEQMHQKGDGTMF</sequence>